<dbReference type="AlphaFoldDB" id="A0A5C7I993"/>
<dbReference type="NCBIfam" id="TIGR01640">
    <property type="entry name" value="F_box_assoc_1"/>
    <property type="match status" value="1"/>
</dbReference>
<dbReference type="EMBL" id="VAHF01000004">
    <property type="protein sequence ID" value="TXG64926.1"/>
    <property type="molecule type" value="Genomic_DNA"/>
</dbReference>
<feature type="domain" description="F-box associated beta-propeller type 1" evidence="2">
    <location>
        <begin position="25"/>
        <end position="229"/>
    </location>
</feature>
<keyword evidence="1" id="KW-0732">Signal</keyword>
<comment type="caution">
    <text evidence="3">The sequence shown here is derived from an EMBL/GenBank/DDBJ whole genome shotgun (WGS) entry which is preliminary data.</text>
</comment>
<dbReference type="PANTHER" id="PTHR31672:SF13">
    <property type="entry name" value="F-BOX PROTEIN CPR30-LIKE"/>
    <property type="match status" value="1"/>
</dbReference>
<dbReference type="OrthoDB" id="591557at2759"/>
<keyword evidence="4" id="KW-1185">Reference proteome</keyword>
<gene>
    <name evidence="3" type="ORF">EZV62_011920</name>
</gene>
<evidence type="ECO:0000259" key="2">
    <source>
        <dbReference type="Pfam" id="PF07734"/>
    </source>
</evidence>
<dbReference type="InterPro" id="IPR050796">
    <property type="entry name" value="SCF_F-box_component"/>
</dbReference>
<protein>
    <recommendedName>
        <fullName evidence="2">F-box associated beta-propeller type 1 domain-containing protein</fullName>
    </recommendedName>
</protein>
<dbReference type="Proteomes" id="UP000323000">
    <property type="component" value="Chromosome 4"/>
</dbReference>
<reference evidence="4" key="1">
    <citation type="journal article" date="2019" name="Gigascience">
        <title>De novo genome assembly of the endangered Acer yangbiense, a plant species with extremely small populations endemic to Yunnan Province, China.</title>
        <authorList>
            <person name="Yang J."/>
            <person name="Wariss H.M."/>
            <person name="Tao L."/>
            <person name="Zhang R."/>
            <person name="Yun Q."/>
            <person name="Hollingsworth P."/>
            <person name="Dao Z."/>
            <person name="Luo G."/>
            <person name="Guo H."/>
            <person name="Ma Y."/>
            <person name="Sun W."/>
        </authorList>
    </citation>
    <scope>NUCLEOTIDE SEQUENCE [LARGE SCALE GENOMIC DNA]</scope>
    <source>
        <strain evidence="4">cv. Malutang</strain>
    </source>
</reference>
<name>A0A5C7I993_9ROSI</name>
<dbReference type="Pfam" id="PF07734">
    <property type="entry name" value="FBA_1"/>
    <property type="match status" value="1"/>
</dbReference>
<feature type="chain" id="PRO_5022681802" description="F-box associated beta-propeller type 1 domain-containing protein" evidence="1">
    <location>
        <begin position="24"/>
        <end position="230"/>
    </location>
</feature>
<evidence type="ECO:0000256" key="1">
    <source>
        <dbReference type="SAM" id="SignalP"/>
    </source>
</evidence>
<sequence length="230" mass="27621">MTFHSRMNMIIVIFVNLCPWVYESSNGLFCTLMLDPPDRGFFIYNPSTREYKKIPYIESEKESTLHGFGYAESIDDYKFVKVFIKRNIIQIFSLRNNSWKTIKCDFPFNVINRHTYGIPLDGAASWEYGIPFNGSIHWVVDVVLNGPRRHRYHDYYYPYQHHYDYNHRSKQIVAFDLVEEKFKITLPLLDQVFQKVKRLIVLEDRLCIINKEDQFWIMEEYGGKESWTRI</sequence>
<proteinExistence type="predicted"/>
<dbReference type="PANTHER" id="PTHR31672">
    <property type="entry name" value="BNACNNG10540D PROTEIN"/>
    <property type="match status" value="1"/>
</dbReference>
<evidence type="ECO:0000313" key="4">
    <source>
        <dbReference type="Proteomes" id="UP000323000"/>
    </source>
</evidence>
<dbReference type="InterPro" id="IPR006527">
    <property type="entry name" value="F-box-assoc_dom_typ1"/>
</dbReference>
<evidence type="ECO:0000313" key="3">
    <source>
        <dbReference type="EMBL" id="TXG64926.1"/>
    </source>
</evidence>
<feature type="signal peptide" evidence="1">
    <location>
        <begin position="1"/>
        <end position="23"/>
    </location>
</feature>
<organism evidence="3 4">
    <name type="scientific">Acer yangbiense</name>
    <dbReference type="NCBI Taxonomy" id="1000413"/>
    <lineage>
        <taxon>Eukaryota</taxon>
        <taxon>Viridiplantae</taxon>
        <taxon>Streptophyta</taxon>
        <taxon>Embryophyta</taxon>
        <taxon>Tracheophyta</taxon>
        <taxon>Spermatophyta</taxon>
        <taxon>Magnoliopsida</taxon>
        <taxon>eudicotyledons</taxon>
        <taxon>Gunneridae</taxon>
        <taxon>Pentapetalae</taxon>
        <taxon>rosids</taxon>
        <taxon>malvids</taxon>
        <taxon>Sapindales</taxon>
        <taxon>Sapindaceae</taxon>
        <taxon>Hippocastanoideae</taxon>
        <taxon>Acereae</taxon>
        <taxon>Acer</taxon>
    </lineage>
</organism>
<dbReference type="InterPro" id="IPR017451">
    <property type="entry name" value="F-box-assoc_interact_dom"/>
</dbReference>
<accession>A0A5C7I993</accession>